<dbReference type="Proteomes" id="UP001454036">
    <property type="component" value="Unassembled WGS sequence"/>
</dbReference>
<proteinExistence type="predicted"/>
<dbReference type="EMBL" id="BAABME010001060">
    <property type="protein sequence ID" value="GAA0147291.1"/>
    <property type="molecule type" value="Genomic_DNA"/>
</dbReference>
<evidence type="ECO:0000313" key="1">
    <source>
        <dbReference type="EMBL" id="GAA0147291.1"/>
    </source>
</evidence>
<reference evidence="1 2" key="1">
    <citation type="submission" date="2024-01" db="EMBL/GenBank/DDBJ databases">
        <title>The complete chloroplast genome sequence of Lithospermum erythrorhizon: insights into the phylogenetic relationship among Boraginaceae species and the maternal lineages of purple gromwells.</title>
        <authorList>
            <person name="Okada T."/>
            <person name="Watanabe K."/>
        </authorList>
    </citation>
    <scope>NUCLEOTIDE SEQUENCE [LARGE SCALE GENOMIC DNA]</scope>
</reference>
<keyword evidence="2" id="KW-1185">Reference proteome</keyword>
<sequence length="123" mass="14389">MFLEVFLKDLEAKPKSELTCFAFMVSLHLLRIYDLLNLFDVAQHVYAYIQQSPLKEVQEVNESLPPSHTQITRIYGPIFPNRAIKEITQCMGQMEPLRAWYLLICEYSETLESAIAGRIQWTY</sequence>
<evidence type="ECO:0000313" key="2">
    <source>
        <dbReference type="Proteomes" id="UP001454036"/>
    </source>
</evidence>
<organism evidence="1 2">
    <name type="scientific">Lithospermum erythrorhizon</name>
    <name type="common">Purple gromwell</name>
    <name type="synonym">Lithospermum officinale var. erythrorhizon</name>
    <dbReference type="NCBI Taxonomy" id="34254"/>
    <lineage>
        <taxon>Eukaryota</taxon>
        <taxon>Viridiplantae</taxon>
        <taxon>Streptophyta</taxon>
        <taxon>Embryophyta</taxon>
        <taxon>Tracheophyta</taxon>
        <taxon>Spermatophyta</taxon>
        <taxon>Magnoliopsida</taxon>
        <taxon>eudicotyledons</taxon>
        <taxon>Gunneridae</taxon>
        <taxon>Pentapetalae</taxon>
        <taxon>asterids</taxon>
        <taxon>lamiids</taxon>
        <taxon>Boraginales</taxon>
        <taxon>Boraginaceae</taxon>
        <taxon>Boraginoideae</taxon>
        <taxon>Lithospermeae</taxon>
        <taxon>Lithospermum</taxon>
    </lineage>
</organism>
<name>A0AAV3P9D2_LITER</name>
<protein>
    <submittedName>
        <fullName evidence="1">Uncharacterized protein</fullName>
    </submittedName>
</protein>
<accession>A0AAV3P9D2</accession>
<comment type="caution">
    <text evidence="1">The sequence shown here is derived from an EMBL/GenBank/DDBJ whole genome shotgun (WGS) entry which is preliminary data.</text>
</comment>
<gene>
    <name evidence="1" type="ORF">LIER_07028</name>
</gene>
<dbReference type="AlphaFoldDB" id="A0AAV3P9D2"/>